<accession>A0A1T0ARR5</accession>
<proteinExistence type="inferred from homology"/>
<evidence type="ECO:0000256" key="1">
    <source>
        <dbReference type="ARBA" id="ARBA00023239"/>
    </source>
</evidence>
<protein>
    <recommendedName>
        <fullName evidence="3">Endolytic peptidoglycan transglycosylase RlpA</fullName>
        <ecNumber evidence="3">4.2.2.-</ecNumber>
    </recommendedName>
</protein>
<dbReference type="NCBIfam" id="TIGR00413">
    <property type="entry name" value="rlpA"/>
    <property type="match status" value="1"/>
</dbReference>
<evidence type="ECO:0000256" key="2">
    <source>
        <dbReference type="ARBA" id="ARBA00023316"/>
    </source>
</evidence>
<dbReference type="GO" id="GO:0008932">
    <property type="term" value="F:lytic endotransglycosylase activity"/>
    <property type="evidence" value="ECO:0007669"/>
    <property type="project" value="UniProtKB-UniRule"/>
</dbReference>
<dbReference type="InterPro" id="IPR012997">
    <property type="entry name" value="RplA"/>
</dbReference>
<dbReference type="CDD" id="cd22268">
    <property type="entry name" value="DPBB_RlpA-like"/>
    <property type="match status" value="1"/>
</dbReference>
<dbReference type="PANTHER" id="PTHR34183:SF1">
    <property type="entry name" value="ENDOLYTIC PEPTIDOGLYCAN TRANSGLYCOSYLASE RLPA"/>
    <property type="match status" value="1"/>
</dbReference>
<sequence>MALTQKSLPKAKTVAAKKAEKSVKVVAKVANKPQISKPQATKQAVRSEKISAAKSAKATQAKVSLKVEKKAEKDPYQEANRRYFQTGVASYYANMFNGRLTANGEIFSNNKMTAAHRTLPFGTMVEVINLRNGRKVIVRINDRGPYVGKRVIDLSKVAASKIGMVSSGLAKVKLNILSKK</sequence>
<comment type="caution">
    <text evidence="6">The sequence shown here is derived from an EMBL/GenBank/DDBJ whole genome shotgun (WGS) entry which is preliminary data.</text>
</comment>
<evidence type="ECO:0000313" key="6">
    <source>
        <dbReference type="EMBL" id="OOR99070.1"/>
    </source>
</evidence>
<evidence type="ECO:0000313" key="7">
    <source>
        <dbReference type="Proteomes" id="UP000190867"/>
    </source>
</evidence>
<keyword evidence="1 3" id="KW-0456">Lyase</keyword>
<dbReference type="GO" id="GO:0000270">
    <property type="term" value="P:peptidoglycan metabolic process"/>
    <property type="evidence" value="ECO:0007669"/>
    <property type="project" value="UniProtKB-UniRule"/>
</dbReference>
<comment type="function">
    <text evidence="3">Lytic transglycosylase with a strong preference for naked glycan strands that lack stem peptides.</text>
</comment>
<organism evidence="6 7">
    <name type="scientific">Haemophilus paracuniculus</name>
    <dbReference type="NCBI Taxonomy" id="734"/>
    <lineage>
        <taxon>Bacteria</taxon>
        <taxon>Pseudomonadati</taxon>
        <taxon>Pseudomonadota</taxon>
        <taxon>Gammaproteobacteria</taxon>
        <taxon>Pasteurellales</taxon>
        <taxon>Pasteurellaceae</taxon>
        <taxon>Haemophilus</taxon>
    </lineage>
</organism>
<dbReference type="PANTHER" id="PTHR34183">
    <property type="entry name" value="ENDOLYTIC PEPTIDOGLYCAN TRANSGLYCOSYLASE RLPA"/>
    <property type="match status" value="1"/>
</dbReference>
<keyword evidence="7" id="KW-1185">Reference proteome</keyword>
<comment type="similarity">
    <text evidence="3 4">Belongs to the RlpA family.</text>
</comment>
<evidence type="ECO:0000256" key="3">
    <source>
        <dbReference type="HAMAP-Rule" id="MF_02071"/>
    </source>
</evidence>
<dbReference type="InterPro" id="IPR036908">
    <property type="entry name" value="RlpA-like_sf"/>
</dbReference>
<dbReference type="HAMAP" id="MF_02071">
    <property type="entry name" value="RlpA"/>
    <property type="match status" value="1"/>
</dbReference>
<gene>
    <name evidence="3" type="primary">rlpA</name>
    <name evidence="6" type="ORF">B0187_07260</name>
</gene>
<reference evidence="6 7" key="1">
    <citation type="submission" date="2017-02" db="EMBL/GenBank/DDBJ databases">
        <title>Draft genome sequence of Haemophilus paracuniculus CCUG 43573 type strain.</title>
        <authorList>
            <person name="Engstrom-Jakobsson H."/>
            <person name="Salva-Serra F."/>
            <person name="Thorell K."/>
            <person name="Gonzales-Siles L."/>
            <person name="Karlsson R."/>
            <person name="Boulund F."/>
            <person name="Engstrand L."/>
            <person name="Kristiansson E."/>
            <person name="Moore E."/>
        </authorList>
    </citation>
    <scope>NUCLEOTIDE SEQUENCE [LARGE SCALE GENOMIC DNA]</scope>
    <source>
        <strain evidence="6 7">CCUG 43573</strain>
    </source>
</reference>
<dbReference type="InterPro" id="IPR034718">
    <property type="entry name" value="RlpA"/>
</dbReference>
<dbReference type="Proteomes" id="UP000190867">
    <property type="component" value="Unassembled WGS sequence"/>
</dbReference>
<evidence type="ECO:0000256" key="4">
    <source>
        <dbReference type="RuleBase" id="RU003495"/>
    </source>
</evidence>
<dbReference type="Pfam" id="PF03330">
    <property type="entry name" value="DPBB_1"/>
    <property type="match status" value="1"/>
</dbReference>
<dbReference type="AlphaFoldDB" id="A0A1T0ARR5"/>
<dbReference type="EMBL" id="MUYA01000008">
    <property type="protein sequence ID" value="OOR99070.1"/>
    <property type="molecule type" value="Genomic_DNA"/>
</dbReference>
<dbReference type="EC" id="4.2.2.-" evidence="3"/>
<dbReference type="STRING" id="734.B0187_07260"/>
<evidence type="ECO:0000259" key="5">
    <source>
        <dbReference type="Pfam" id="PF03330"/>
    </source>
</evidence>
<dbReference type="GO" id="GO:0071555">
    <property type="term" value="P:cell wall organization"/>
    <property type="evidence" value="ECO:0007669"/>
    <property type="project" value="UniProtKB-KW"/>
</dbReference>
<keyword evidence="2 3" id="KW-0961">Cell wall biogenesis/degradation</keyword>
<dbReference type="SUPFAM" id="SSF50685">
    <property type="entry name" value="Barwin-like endoglucanases"/>
    <property type="match status" value="1"/>
</dbReference>
<dbReference type="Gene3D" id="2.40.40.10">
    <property type="entry name" value="RlpA-like domain"/>
    <property type="match status" value="1"/>
</dbReference>
<name>A0A1T0ARR5_9PAST</name>
<dbReference type="InterPro" id="IPR009009">
    <property type="entry name" value="RlpA-like_DPBB"/>
</dbReference>
<feature type="domain" description="RlpA-like protein double-psi beta-barrel" evidence="5">
    <location>
        <begin position="86"/>
        <end position="173"/>
    </location>
</feature>